<gene>
    <name evidence="5 8" type="primary">hrcA</name>
    <name evidence="8" type="ORF">ACFQ1T_13230</name>
</gene>
<keyword evidence="9" id="KW-1185">Reference proteome</keyword>
<evidence type="ECO:0000256" key="2">
    <source>
        <dbReference type="ARBA" id="ARBA00023015"/>
    </source>
</evidence>
<dbReference type="InterPro" id="IPR036390">
    <property type="entry name" value="WH_DNA-bd_sf"/>
</dbReference>
<evidence type="ECO:0000313" key="8">
    <source>
        <dbReference type="EMBL" id="MFD0930744.1"/>
    </source>
</evidence>
<dbReference type="HAMAP" id="MF_00081">
    <property type="entry name" value="HrcA"/>
    <property type="match status" value="1"/>
</dbReference>
<dbReference type="Gene3D" id="1.10.10.10">
    <property type="entry name" value="Winged helix-like DNA-binding domain superfamily/Winged helix DNA-binding domain"/>
    <property type="match status" value="1"/>
</dbReference>
<evidence type="ECO:0000256" key="4">
    <source>
        <dbReference type="ARBA" id="ARBA00023163"/>
    </source>
</evidence>
<keyword evidence="4 5" id="KW-0804">Transcription</keyword>
<organism evidence="8 9">
    <name type="scientific">Methylophilus glucosoxydans</name>
    <dbReference type="NCBI Taxonomy" id="752553"/>
    <lineage>
        <taxon>Bacteria</taxon>
        <taxon>Pseudomonadati</taxon>
        <taxon>Pseudomonadota</taxon>
        <taxon>Betaproteobacteria</taxon>
        <taxon>Nitrosomonadales</taxon>
        <taxon>Methylophilaceae</taxon>
        <taxon>Methylophilus</taxon>
    </lineage>
</organism>
<feature type="domain" description="Heat-inducible transcription repressor HrcA C-terminal" evidence="6">
    <location>
        <begin position="107"/>
        <end position="326"/>
    </location>
</feature>
<feature type="domain" description="Winged helix-turn-helix transcription repressor HrcA DNA-binding" evidence="7">
    <location>
        <begin position="13"/>
        <end position="77"/>
    </location>
</feature>
<sequence>MRSSKVDKRAQILLKTLVEHYISEGQPIGSRTLLQHSGLDVSPATIRNVMSDLEQLGFIASPHTSAGRVPTKKGYRLFVDSLMTVQPLDQRALAQLKTGLSSPDPQALINNAADMLSQLTQFAGLVMTPKRSRNVLKHLEFLHINDKKILVILVTDDGQVQNRIVLTDRAFSASELTTASNYVNSHCQGLTLEEVQIKLKQELQQMQADINHLMSAALDAASQPEPSEKEAVVIAGERKLLEVNELSTNVGSLRKLFEIFERRTALMQLLDQSQRADGVQIFIGGESGYLALDECSLVTAPYEVDGQVVGTLGVIGPTRMAYERIIPIVDITAKLLSSALSN</sequence>
<proteinExistence type="inferred from homology"/>
<dbReference type="Pfam" id="PF01628">
    <property type="entry name" value="HrcA"/>
    <property type="match status" value="1"/>
</dbReference>
<evidence type="ECO:0000256" key="5">
    <source>
        <dbReference type="HAMAP-Rule" id="MF_00081"/>
    </source>
</evidence>
<dbReference type="Gene3D" id="3.30.450.40">
    <property type="match status" value="1"/>
</dbReference>
<comment type="similarity">
    <text evidence="5">Belongs to the HrcA family.</text>
</comment>
<name>A0ABW3GJF2_9PROT</name>
<evidence type="ECO:0000259" key="6">
    <source>
        <dbReference type="Pfam" id="PF01628"/>
    </source>
</evidence>
<keyword evidence="3 5" id="KW-0346">Stress response</keyword>
<dbReference type="Pfam" id="PF03444">
    <property type="entry name" value="WHD_HrcA"/>
    <property type="match status" value="1"/>
</dbReference>
<evidence type="ECO:0000259" key="7">
    <source>
        <dbReference type="Pfam" id="PF03444"/>
    </source>
</evidence>
<keyword evidence="1 5" id="KW-0678">Repressor</keyword>
<dbReference type="EMBL" id="JBHTJW010000003">
    <property type="protein sequence ID" value="MFD0930744.1"/>
    <property type="molecule type" value="Genomic_DNA"/>
</dbReference>
<protein>
    <recommendedName>
        <fullName evidence="5">Heat-inducible transcription repressor HrcA</fullName>
    </recommendedName>
</protein>
<dbReference type="InterPro" id="IPR023120">
    <property type="entry name" value="WHTH_transcript_rep_HrcA_IDD"/>
</dbReference>
<dbReference type="InterPro" id="IPR002571">
    <property type="entry name" value="HrcA"/>
</dbReference>
<dbReference type="InterPro" id="IPR021153">
    <property type="entry name" value="HrcA_C"/>
</dbReference>
<accession>A0ABW3GJF2</accession>
<dbReference type="PANTHER" id="PTHR34824">
    <property type="entry name" value="HEAT-INDUCIBLE TRANSCRIPTION REPRESSOR HRCA"/>
    <property type="match status" value="1"/>
</dbReference>
<comment type="function">
    <text evidence="5">Negative regulator of class I heat shock genes (grpE-dnaK-dnaJ and groELS operons). Prevents heat-shock induction of these operons.</text>
</comment>
<dbReference type="RefSeq" id="WP_194747132.1">
    <property type="nucleotide sequence ID" value="NZ_JBHTJW010000003.1"/>
</dbReference>
<evidence type="ECO:0000256" key="1">
    <source>
        <dbReference type="ARBA" id="ARBA00022491"/>
    </source>
</evidence>
<dbReference type="PANTHER" id="PTHR34824:SF1">
    <property type="entry name" value="HEAT-INDUCIBLE TRANSCRIPTION REPRESSOR HRCA"/>
    <property type="match status" value="1"/>
</dbReference>
<comment type="caution">
    <text evidence="8">The sequence shown here is derived from an EMBL/GenBank/DDBJ whole genome shotgun (WGS) entry which is preliminary data.</text>
</comment>
<dbReference type="InterPro" id="IPR036388">
    <property type="entry name" value="WH-like_DNA-bd_sf"/>
</dbReference>
<dbReference type="SUPFAM" id="SSF55781">
    <property type="entry name" value="GAF domain-like"/>
    <property type="match status" value="1"/>
</dbReference>
<evidence type="ECO:0000256" key="3">
    <source>
        <dbReference type="ARBA" id="ARBA00023016"/>
    </source>
</evidence>
<dbReference type="Gene3D" id="3.30.390.60">
    <property type="entry name" value="Heat-inducible transcription repressor hrca homolog, domain 3"/>
    <property type="match status" value="1"/>
</dbReference>
<dbReference type="Proteomes" id="UP001597106">
    <property type="component" value="Unassembled WGS sequence"/>
</dbReference>
<keyword evidence="2 5" id="KW-0805">Transcription regulation</keyword>
<dbReference type="PIRSF" id="PIRSF005485">
    <property type="entry name" value="HrcA"/>
    <property type="match status" value="1"/>
</dbReference>
<dbReference type="InterPro" id="IPR029016">
    <property type="entry name" value="GAF-like_dom_sf"/>
</dbReference>
<dbReference type="InterPro" id="IPR005104">
    <property type="entry name" value="WHTH_HrcA_DNA-bd"/>
</dbReference>
<reference evidence="9" key="1">
    <citation type="journal article" date="2019" name="Int. J. Syst. Evol. Microbiol.">
        <title>The Global Catalogue of Microorganisms (GCM) 10K type strain sequencing project: providing services to taxonomists for standard genome sequencing and annotation.</title>
        <authorList>
            <consortium name="The Broad Institute Genomics Platform"/>
            <consortium name="The Broad Institute Genome Sequencing Center for Infectious Disease"/>
            <person name="Wu L."/>
            <person name="Ma J."/>
        </authorList>
    </citation>
    <scope>NUCLEOTIDE SEQUENCE [LARGE SCALE GENOMIC DNA]</scope>
    <source>
        <strain evidence="9">CCUG 59685</strain>
    </source>
</reference>
<dbReference type="SUPFAM" id="SSF46785">
    <property type="entry name" value="Winged helix' DNA-binding domain"/>
    <property type="match status" value="1"/>
</dbReference>
<dbReference type="NCBIfam" id="TIGR00331">
    <property type="entry name" value="hrcA"/>
    <property type="match status" value="1"/>
</dbReference>
<evidence type="ECO:0000313" key="9">
    <source>
        <dbReference type="Proteomes" id="UP001597106"/>
    </source>
</evidence>